<dbReference type="Pfam" id="PF00078">
    <property type="entry name" value="RVT_1"/>
    <property type="match status" value="1"/>
</dbReference>
<organism evidence="2 3">
    <name type="scientific">Diversispora epigaea</name>
    <dbReference type="NCBI Taxonomy" id="1348612"/>
    <lineage>
        <taxon>Eukaryota</taxon>
        <taxon>Fungi</taxon>
        <taxon>Fungi incertae sedis</taxon>
        <taxon>Mucoromycota</taxon>
        <taxon>Glomeromycotina</taxon>
        <taxon>Glomeromycetes</taxon>
        <taxon>Diversisporales</taxon>
        <taxon>Diversisporaceae</taxon>
        <taxon>Diversispora</taxon>
    </lineage>
</organism>
<evidence type="ECO:0000313" key="2">
    <source>
        <dbReference type="EMBL" id="RHZ87192.1"/>
    </source>
</evidence>
<dbReference type="AlphaFoldDB" id="A0A397JIV5"/>
<keyword evidence="3" id="KW-1185">Reference proteome</keyword>
<comment type="caution">
    <text evidence="2">The sequence shown here is derived from an EMBL/GenBank/DDBJ whole genome shotgun (WGS) entry which is preliminary data.</text>
</comment>
<gene>
    <name evidence="2" type="ORF">Glove_40g164</name>
</gene>
<dbReference type="Gene3D" id="3.40.50.1000">
    <property type="entry name" value="HAD superfamily/HAD-like"/>
    <property type="match status" value="1"/>
</dbReference>
<sequence length="424" mass="48434">MAINKQWYNEALIPFTLEEIQDTIIGTNNNSAPGMVIGNLFPIPKPTDWQKNINKTRPSTLLETSRKKALPGCRTYDPIKILNNIMEEAREFKKKLWLFFQDISKAYDSMSSLALQKAMERIKFPTQIISILNDILENGNNKVTFYGLSDPYKVHDGISQGDAISPLLWRIYYDPLLDAVKRSYLGYNMTANLFGNVVNPSKSQVMHIKLLNPNKNNSDAPIIINEQTVIPVGKSTLIRYLGVPQNRCYCLCLECMAKRDCEIEDFILSRLYHNAIILHLDSLQKSIEDAPYILNIPPQLSCADYKLSIPNGTDFGSLRQELFQLNMNHRTDVTAQPDNSFRRHKRLIIFNMDSTLIQQKIIDEISRSRVSLLLLKIISFIRKSKFQQMANHTGEFLGPINNGECKAELLEVKFKHYAVGDGTN</sequence>
<dbReference type="InterPro" id="IPR023214">
    <property type="entry name" value="HAD_sf"/>
</dbReference>
<evidence type="ECO:0000313" key="3">
    <source>
        <dbReference type="Proteomes" id="UP000266861"/>
    </source>
</evidence>
<evidence type="ECO:0000259" key="1">
    <source>
        <dbReference type="PROSITE" id="PS50878"/>
    </source>
</evidence>
<dbReference type="PANTHER" id="PTHR19446">
    <property type="entry name" value="REVERSE TRANSCRIPTASES"/>
    <property type="match status" value="1"/>
</dbReference>
<proteinExistence type="predicted"/>
<dbReference type="OrthoDB" id="2444730at2759"/>
<protein>
    <recommendedName>
        <fullName evidence="1">Reverse transcriptase domain-containing protein</fullName>
    </recommendedName>
</protein>
<feature type="domain" description="Reverse transcriptase" evidence="1">
    <location>
        <begin position="24"/>
        <end position="245"/>
    </location>
</feature>
<dbReference type="PROSITE" id="PS50878">
    <property type="entry name" value="RT_POL"/>
    <property type="match status" value="1"/>
</dbReference>
<name>A0A397JIV5_9GLOM</name>
<dbReference type="InterPro" id="IPR000477">
    <property type="entry name" value="RT_dom"/>
</dbReference>
<dbReference type="Proteomes" id="UP000266861">
    <property type="component" value="Unassembled WGS sequence"/>
</dbReference>
<reference evidence="2 3" key="1">
    <citation type="submission" date="2018-08" db="EMBL/GenBank/DDBJ databases">
        <title>Genome and evolution of the arbuscular mycorrhizal fungus Diversispora epigaea (formerly Glomus versiforme) and its bacterial endosymbionts.</title>
        <authorList>
            <person name="Sun X."/>
            <person name="Fei Z."/>
            <person name="Harrison M."/>
        </authorList>
    </citation>
    <scope>NUCLEOTIDE SEQUENCE [LARGE SCALE GENOMIC DNA]</scope>
    <source>
        <strain evidence="2 3">IT104</strain>
    </source>
</reference>
<accession>A0A397JIV5</accession>
<dbReference type="EMBL" id="PQFF01000038">
    <property type="protein sequence ID" value="RHZ87192.1"/>
    <property type="molecule type" value="Genomic_DNA"/>
</dbReference>